<keyword evidence="1" id="KW-0472">Membrane</keyword>
<keyword evidence="1" id="KW-1133">Transmembrane helix</keyword>
<feature type="transmembrane region" description="Helical" evidence="1">
    <location>
        <begin position="148"/>
        <end position="167"/>
    </location>
</feature>
<proteinExistence type="predicted"/>
<feature type="transmembrane region" description="Helical" evidence="1">
    <location>
        <begin position="245"/>
        <end position="265"/>
    </location>
</feature>
<evidence type="ECO:0000313" key="2">
    <source>
        <dbReference type="EMBL" id="QGY00214.1"/>
    </source>
</evidence>
<feature type="transmembrane region" description="Helical" evidence="1">
    <location>
        <begin position="116"/>
        <end position="136"/>
    </location>
</feature>
<keyword evidence="1" id="KW-0812">Transmembrane</keyword>
<feature type="transmembrane region" description="Helical" evidence="1">
    <location>
        <begin position="277"/>
        <end position="296"/>
    </location>
</feature>
<feature type="transmembrane region" description="Helical" evidence="1">
    <location>
        <begin position="92"/>
        <end position="110"/>
    </location>
</feature>
<evidence type="ECO:0008006" key="4">
    <source>
        <dbReference type="Google" id="ProtNLM"/>
    </source>
</evidence>
<sequence>MFFGVALIYFMKQLVVAPNFSDNLILPGADDAMRLQSVRDMLAGQGWFDTRQYRVLPPEGISLHWSRLVDAPIAGLLSILEWMLDRDAAERLLVLLWPMTLFLLCAWTNMKVARAGFGVPAAVLTLVSLWFLQSYYTRYFPIGRLDHHNIQLVLMLAVFGLLLSRGWKAAALAGALAALSMAIGMESLPFLGIAGLVWVWRYLRCKPESEEALAAFGLTLGLTAVLLFVVQTDPALWGLRVCDQLSLPYLALVGSAAGLGLLILATRQHLLTMRSRALILLVTTVGMGIVVVPILAPCFGGPFADVSNDVRDQVITRIGESIPVAQMIRQAPAMAFVLLGPLAVVTLLSGAIWLREVAARRDPGHWGLLTLFLALGCVGAFLQLRAMIWGHAVMAVGFGAVMAHLLNRPWPIPRAVKVVAMIVFFAIVFLPQLVPLGIKSIKAALYDTGGATIQVDLVELDAACDQASLLRSLSDIPATLIASPLNLSTGILIHTAHSVTSAPYHRSTDAMLNGVLPFSGDMPELRRMIETTGAKFVLVCADQIYGTPDGAGSRLSAKQAPDWLVPVDTIAPPLLLYEVAE</sequence>
<feature type="transmembrane region" description="Helical" evidence="1">
    <location>
        <begin position="388"/>
        <end position="406"/>
    </location>
</feature>
<organism evidence="2 3">
    <name type="scientific">Roseovarius faecimaris</name>
    <dbReference type="NCBI Taxonomy" id="2494550"/>
    <lineage>
        <taxon>Bacteria</taxon>
        <taxon>Pseudomonadati</taxon>
        <taxon>Pseudomonadota</taxon>
        <taxon>Alphaproteobacteria</taxon>
        <taxon>Rhodobacterales</taxon>
        <taxon>Roseobacteraceae</taxon>
        <taxon>Roseovarius</taxon>
    </lineage>
</organism>
<dbReference type="EMBL" id="CP034348">
    <property type="protein sequence ID" value="QGY00214.1"/>
    <property type="molecule type" value="Genomic_DNA"/>
</dbReference>
<gene>
    <name evidence="2" type="ORF">EI983_18865</name>
</gene>
<feature type="transmembrane region" description="Helical" evidence="1">
    <location>
        <begin position="366"/>
        <end position="382"/>
    </location>
</feature>
<feature type="transmembrane region" description="Helical" evidence="1">
    <location>
        <begin position="212"/>
        <end position="230"/>
    </location>
</feature>
<dbReference type="OrthoDB" id="1082056at2"/>
<feature type="transmembrane region" description="Helical" evidence="1">
    <location>
        <begin position="173"/>
        <end position="200"/>
    </location>
</feature>
<name>A0A6I6IWA2_9RHOB</name>
<feature type="transmembrane region" description="Helical" evidence="1">
    <location>
        <begin position="418"/>
        <end position="438"/>
    </location>
</feature>
<dbReference type="KEGG" id="rom:EI983_18865"/>
<accession>A0A6I6IWA2</accession>
<feature type="transmembrane region" description="Helical" evidence="1">
    <location>
        <begin position="333"/>
        <end position="354"/>
    </location>
</feature>
<reference evidence="3" key="1">
    <citation type="submission" date="2018-12" db="EMBL/GenBank/DDBJ databases">
        <title>Complete genome sequence of Roseovarius sp. MME-070.</title>
        <authorList>
            <person name="Nam Y.-D."/>
            <person name="Kang J."/>
            <person name="Chung W.-H."/>
            <person name="Park Y.S."/>
        </authorList>
    </citation>
    <scope>NUCLEOTIDE SEQUENCE [LARGE SCALE GENOMIC DNA]</scope>
    <source>
        <strain evidence="3">MME-070</strain>
    </source>
</reference>
<evidence type="ECO:0000256" key="1">
    <source>
        <dbReference type="SAM" id="Phobius"/>
    </source>
</evidence>
<protein>
    <recommendedName>
        <fullName evidence="4">AcrB/AcrD/AcrF family protein</fullName>
    </recommendedName>
</protein>
<dbReference type="AlphaFoldDB" id="A0A6I6IWA2"/>
<evidence type="ECO:0000313" key="3">
    <source>
        <dbReference type="Proteomes" id="UP000428330"/>
    </source>
</evidence>
<keyword evidence="3" id="KW-1185">Reference proteome</keyword>
<dbReference type="Proteomes" id="UP000428330">
    <property type="component" value="Chromosome"/>
</dbReference>